<proteinExistence type="predicted"/>
<keyword evidence="9" id="KW-1185">Reference proteome</keyword>
<sequence>MNERAYSVLEYNRVKEDVAKFAMTEEGKEQILALLPSINKRQLQAQLAEVTEAVAILEKSASVPLSGLSGMSVLMKQLHKGTALKVDTLSKLLGFLDSCAKLKRFMKDKQHLAPRVSLYVDGIDDLSVIADEIVRCIRNGRVDDYASKELLKIRRQLETHEQKLKEKLQQIVKSSKYKAYLQESTISERNGRYAVAVKKEYKSKVKGSILDTSASGSTLYIEPEEASSIQDLIDLQKAMEEVEVERILFSLTALVEENEPSLKGSIETMIHYDVLFAKGKHSQFINGREVAINEESRVLLKGARHPLLGDGAVPLTVEIGTNYRNLVITGPNTGGKTVTIKTVGLLVMMVQSGLHVPVNEGSEVAIFKQILVDIGDGQSIEQSLSTFSSHLTNIIEILKEANEYTLVLVDELGSGTDPSEGMGLATAILHQLAKKGVTMLATTHYSEIKEFADATEGFRNGSMEFDIHTLKPTYRLLIGKGGESQAFAIALKLGLHPKIIEEAHRITYREEKEYPLGSTENQRELDKQIIVNRHAHQKTAKPQQATATIFVQGDNVRITQSDEFGIVYSGPDSFGNYVVQVKEEKRTYNHKRLKLYISRDELYPDDYDFSIVFDSKENRKKERLISRKYVEGLVIERDEEE</sequence>
<dbReference type="PATRIC" id="fig|284581.3.peg.2865"/>
<dbReference type="InterPro" id="IPR045076">
    <property type="entry name" value="MutS"/>
</dbReference>
<dbReference type="FunFam" id="3.40.50.300:FF:000830">
    <property type="entry name" value="Endonuclease MutS2"/>
    <property type="match status" value="1"/>
</dbReference>
<dbReference type="SUPFAM" id="SSF48334">
    <property type="entry name" value="DNA repair protein MutS, domain III"/>
    <property type="match status" value="1"/>
</dbReference>
<keyword evidence="2" id="KW-0547">Nucleotide-binding</keyword>
<dbReference type="GO" id="GO:0004519">
    <property type="term" value="F:endonuclease activity"/>
    <property type="evidence" value="ECO:0007669"/>
    <property type="project" value="InterPro"/>
</dbReference>
<comment type="caution">
    <text evidence="8">The sequence shown here is derived from an EMBL/GenBank/DDBJ whole genome shotgun (WGS) entry which is preliminary data.</text>
</comment>
<evidence type="ECO:0000259" key="7">
    <source>
        <dbReference type="PROSITE" id="PS00486"/>
    </source>
</evidence>
<keyword evidence="1" id="KW-0699">rRNA-binding</keyword>
<dbReference type="PROSITE" id="PS00486">
    <property type="entry name" value="DNA_MISMATCH_REPAIR_2"/>
    <property type="match status" value="1"/>
</dbReference>
<dbReference type="GO" id="GO:0005524">
    <property type="term" value="F:ATP binding"/>
    <property type="evidence" value="ECO:0007669"/>
    <property type="project" value="UniProtKB-KW"/>
</dbReference>
<dbReference type="InterPro" id="IPR036187">
    <property type="entry name" value="DNA_mismatch_repair_MutS_sf"/>
</dbReference>
<gene>
    <name evidence="8" type="ORF">AMD01_16810</name>
</gene>
<dbReference type="SMART" id="SM00533">
    <property type="entry name" value="MUTSd"/>
    <property type="match status" value="1"/>
</dbReference>
<dbReference type="GO" id="GO:0140664">
    <property type="term" value="F:ATP-dependent DNA damage sensor activity"/>
    <property type="evidence" value="ECO:0007669"/>
    <property type="project" value="InterPro"/>
</dbReference>
<dbReference type="InterPro" id="IPR007696">
    <property type="entry name" value="DNA_mismatch_repair_MutS_core"/>
</dbReference>
<evidence type="ECO:0000256" key="4">
    <source>
        <dbReference type="ARBA" id="ARBA00022840"/>
    </source>
</evidence>
<dbReference type="GO" id="GO:0019843">
    <property type="term" value="F:rRNA binding"/>
    <property type="evidence" value="ECO:0007669"/>
    <property type="project" value="UniProtKB-KW"/>
</dbReference>
<dbReference type="Gene3D" id="3.40.50.300">
    <property type="entry name" value="P-loop containing nucleotide triphosphate hydrolases"/>
    <property type="match status" value="1"/>
</dbReference>
<name>A0A0M0KVG4_9BACI</name>
<dbReference type="SUPFAM" id="SSF52540">
    <property type="entry name" value="P-loop containing nucleoside triphosphate hydrolases"/>
    <property type="match status" value="1"/>
</dbReference>
<dbReference type="EMBL" id="LILC01000023">
    <property type="protein sequence ID" value="KOO42804.1"/>
    <property type="molecule type" value="Genomic_DNA"/>
</dbReference>
<evidence type="ECO:0000256" key="2">
    <source>
        <dbReference type="ARBA" id="ARBA00022741"/>
    </source>
</evidence>
<dbReference type="Proteomes" id="UP000037558">
    <property type="component" value="Unassembled WGS sequence"/>
</dbReference>
<dbReference type="STRING" id="284581.AMD01_16810"/>
<evidence type="ECO:0000256" key="5">
    <source>
        <dbReference type="ARBA" id="ARBA00022884"/>
    </source>
</evidence>
<dbReference type="PANTHER" id="PTHR48466:SF2">
    <property type="entry name" value="OS10G0509000 PROTEIN"/>
    <property type="match status" value="1"/>
</dbReference>
<feature type="domain" description="DNA mismatch repair proteins mutS family" evidence="7">
    <location>
        <begin position="405"/>
        <end position="421"/>
    </location>
</feature>
<dbReference type="AlphaFoldDB" id="A0A0M0KVG4"/>
<accession>A0A0M0KVG4</accession>
<evidence type="ECO:0000256" key="6">
    <source>
        <dbReference type="ARBA" id="ARBA00023125"/>
    </source>
</evidence>
<dbReference type="NCBIfam" id="TIGR01069">
    <property type="entry name" value="mutS2"/>
    <property type="match status" value="1"/>
</dbReference>
<keyword evidence="3" id="KW-0378">Hydrolase</keyword>
<dbReference type="RefSeq" id="WP_053402603.1">
    <property type="nucleotide sequence ID" value="NZ_LILC01000023.1"/>
</dbReference>
<organism evidence="8 9">
    <name type="scientific">Priestia koreensis</name>
    <dbReference type="NCBI Taxonomy" id="284581"/>
    <lineage>
        <taxon>Bacteria</taxon>
        <taxon>Bacillati</taxon>
        <taxon>Bacillota</taxon>
        <taxon>Bacilli</taxon>
        <taxon>Bacillales</taxon>
        <taxon>Bacillaceae</taxon>
        <taxon>Priestia</taxon>
    </lineage>
</organism>
<dbReference type="InterPro" id="IPR027417">
    <property type="entry name" value="P-loop_NTPase"/>
</dbReference>
<keyword evidence="4" id="KW-0067">ATP-binding</keyword>
<keyword evidence="5" id="KW-0694">RNA-binding</keyword>
<protein>
    <submittedName>
        <fullName evidence="8">DNA mismatch repair protein</fullName>
    </submittedName>
</protein>
<dbReference type="GO" id="GO:0030983">
    <property type="term" value="F:mismatched DNA binding"/>
    <property type="evidence" value="ECO:0007669"/>
    <property type="project" value="InterPro"/>
</dbReference>
<keyword evidence="6" id="KW-0238">DNA-binding</keyword>
<dbReference type="InterPro" id="IPR005747">
    <property type="entry name" value="MutS2"/>
</dbReference>
<dbReference type="GO" id="GO:0045910">
    <property type="term" value="P:negative regulation of DNA recombination"/>
    <property type="evidence" value="ECO:0007669"/>
    <property type="project" value="InterPro"/>
</dbReference>
<evidence type="ECO:0000313" key="8">
    <source>
        <dbReference type="EMBL" id="KOO42804.1"/>
    </source>
</evidence>
<evidence type="ECO:0000313" key="9">
    <source>
        <dbReference type="Proteomes" id="UP000037558"/>
    </source>
</evidence>
<reference evidence="9" key="1">
    <citation type="submission" date="2015-08" db="EMBL/GenBank/DDBJ databases">
        <title>Fjat-14210 dsm16467.</title>
        <authorList>
            <person name="Liu B."/>
            <person name="Wang J."/>
            <person name="Zhu Y."/>
            <person name="Liu G."/>
            <person name="Chen Q."/>
            <person name="Chen Z."/>
            <person name="Lan J."/>
            <person name="Che J."/>
            <person name="Ge C."/>
            <person name="Shi H."/>
            <person name="Pan Z."/>
            <person name="Liu X."/>
        </authorList>
    </citation>
    <scope>NUCLEOTIDE SEQUENCE [LARGE SCALE GENOMIC DNA]</scope>
    <source>
        <strain evidence="9">DSM 16467</strain>
    </source>
</reference>
<evidence type="ECO:0000256" key="3">
    <source>
        <dbReference type="ARBA" id="ARBA00022801"/>
    </source>
</evidence>
<dbReference type="GO" id="GO:0006298">
    <property type="term" value="P:mismatch repair"/>
    <property type="evidence" value="ECO:0007669"/>
    <property type="project" value="InterPro"/>
</dbReference>
<dbReference type="PANTHER" id="PTHR48466">
    <property type="entry name" value="OS10G0509000 PROTEIN-RELATED"/>
    <property type="match status" value="1"/>
</dbReference>
<dbReference type="InterPro" id="IPR000432">
    <property type="entry name" value="DNA_mismatch_repair_MutS_C"/>
</dbReference>
<dbReference type="GO" id="GO:0016887">
    <property type="term" value="F:ATP hydrolysis activity"/>
    <property type="evidence" value="ECO:0007669"/>
    <property type="project" value="InterPro"/>
</dbReference>
<dbReference type="PIRSF" id="PIRSF005814">
    <property type="entry name" value="MutS_YshD"/>
    <property type="match status" value="1"/>
</dbReference>
<dbReference type="Pfam" id="PF00488">
    <property type="entry name" value="MutS_V"/>
    <property type="match status" value="1"/>
</dbReference>
<evidence type="ECO:0000256" key="1">
    <source>
        <dbReference type="ARBA" id="ARBA00022730"/>
    </source>
</evidence>
<dbReference type="SMART" id="SM00534">
    <property type="entry name" value="MUTSac"/>
    <property type="match status" value="1"/>
</dbReference>